<dbReference type="Proteomes" id="UP000289200">
    <property type="component" value="Unassembled WGS sequence"/>
</dbReference>
<dbReference type="SMART" id="SM00829">
    <property type="entry name" value="PKS_ER"/>
    <property type="match status" value="1"/>
</dbReference>
<dbReference type="Gene3D" id="3.40.50.720">
    <property type="entry name" value="NAD(P)-binding Rossmann-like Domain"/>
    <property type="match status" value="1"/>
</dbReference>
<protein>
    <submittedName>
        <fullName evidence="3">NADP-dependent oxidoreductase YfmJ</fullName>
    </submittedName>
</protein>
<evidence type="ECO:0000256" key="1">
    <source>
        <dbReference type="ARBA" id="ARBA00023002"/>
    </source>
</evidence>
<evidence type="ECO:0000313" key="3">
    <source>
        <dbReference type="EMBL" id="VCU10765.1"/>
    </source>
</evidence>
<dbReference type="RefSeq" id="WP_129610825.1">
    <property type="nucleotide sequence ID" value="NZ_UWOC01000179.1"/>
</dbReference>
<dbReference type="InterPro" id="IPR041694">
    <property type="entry name" value="ADH_N_2"/>
</dbReference>
<dbReference type="InterPro" id="IPR020843">
    <property type="entry name" value="ER"/>
</dbReference>
<dbReference type="EMBL" id="UWOC01000179">
    <property type="protein sequence ID" value="VCU10765.1"/>
    <property type="molecule type" value="Genomic_DNA"/>
</dbReference>
<gene>
    <name evidence="3" type="primary">yfmJ</name>
    <name evidence="3" type="ORF">RHODGE_RHODGE_03969</name>
</gene>
<dbReference type="InterPro" id="IPR013149">
    <property type="entry name" value="ADH-like_C"/>
</dbReference>
<feature type="domain" description="Enoyl reductase (ER)" evidence="2">
    <location>
        <begin position="17"/>
        <end position="339"/>
    </location>
</feature>
<dbReference type="SUPFAM" id="SSF51735">
    <property type="entry name" value="NAD(P)-binding Rossmann-fold domains"/>
    <property type="match status" value="1"/>
</dbReference>
<sequence>MPFPPNRRWLLVRRPDGLPDPSCFALDTAPAPAPGPGQILVRARFLSVDPYMRARMSRSAGYAAGTALGDVMRGGGVGEVVASNHPAWKPGDIAETMGFGWQEFAVLTPGGVGPDAVHRIDPGVAPIESALSWLGMPGLTAYFGLLDVGRPRPGDTVVVSAAAGAVGQLVGQIAKLMGCRAVAIAGSAEKLAWCRSLGYDAGIDHRATADLRGALKETCPDGVDVFFDNTAGPIHDAVMRRLAVGARVVVTGRIALAAAHEAPEIGERHLGRLIASRATMTGFLVYDWWHRRLEALERLAAWHHDGRLQYREDVMDGIEHMPAALMRLFTGENLGKQLVRVG</sequence>
<dbReference type="Pfam" id="PF16884">
    <property type="entry name" value="ADH_N_2"/>
    <property type="match status" value="1"/>
</dbReference>
<reference evidence="4" key="1">
    <citation type="submission" date="2018-10" db="EMBL/GenBank/DDBJ databases">
        <authorList>
            <person name="Peiro R."/>
            <person name="Begona"/>
            <person name="Cbmso G."/>
            <person name="Lopez M."/>
            <person name="Gonzalez S."/>
            <person name="Sacristan E."/>
            <person name="Castillo E."/>
        </authorList>
    </citation>
    <scope>NUCLEOTIDE SEQUENCE [LARGE SCALE GENOMIC DNA]</scope>
</reference>
<proteinExistence type="predicted"/>
<dbReference type="AlphaFoldDB" id="A0A3S4B743"/>
<dbReference type="InterPro" id="IPR045010">
    <property type="entry name" value="MDR_fam"/>
</dbReference>
<keyword evidence="4" id="KW-1185">Reference proteome</keyword>
<organism evidence="3 4">
    <name type="scientific">Rhodoplanes serenus</name>
    <dbReference type="NCBI Taxonomy" id="200615"/>
    <lineage>
        <taxon>Bacteria</taxon>
        <taxon>Pseudomonadati</taxon>
        <taxon>Pseudomonadota</taxon>
        <taxon>Alphaproteobacteria</taxon>
        <taxon>Hyphomicrobiales</taxon>
        <taxon>Nitrobacteraceae</taxon>
        <taxon>Rhodoplanes</taxon>
    </lineage>
</organism>
<dbReference type="PANTHER" id="PTHR43205">
    <property type="entry name" value="PROSTAGLANDIN REDUCTASE"/>
    <property type="match status" value="1"/>
</dbReference>
<keyword evidence="1" id="KW-0560">Oxidoreductase</keyword>
<dbReference type="OrthoDB" id="9805663at2"/>
<dbReference type="SUPFAM" id="SSF50129">
    <property type="entry name" value="GroES-like"/>
    <property type="match status" value="2"/>
</dbReference>
<dbReference type="GO" id="GO:0016628">
    <property type="term" value="F:oxidoreductase activity, acting on the CH-CH group of donors, NAD or NADP as acceptor"/>
    <property type="evidence" value="ECO:0007669"/>
    <property type="project" value="InterPro"/>
</dbReference>
<dbReference type="PANTHER" id="PTHR43205:SF7">
    <property type="entry name" value="PROSTAGLANDIN REDUCTASE 1"/>
    <property type="match status" value="1"/>
</dbReference>
<evidence type="ECO:0000313" key="4">
    <source>
        <dbReference type="Proteomes" id="UP000289200"/>
    </source>
</evidence>
<dbReference type="Gene3D" id="3.90.180.10">
    <property type="entry name" value="Medium-chain alcohol dehydrogenases, catalytic domain"/>
    <property type="match status" value="1"/>
</dbReference>
<name>A0A3S4B743_9BRAD</name>
<accession>A0A3S4B743</accession>
<comment type="caution">
    <text evidence="3">The sequence shown here is derived from an EMBL/GenBank/DDBJ whole genome shotgun (WGS) entry which is preliminary data.</text>
</comment>
<dbReference type="InterPro" id="IPR011032">
    <property type="entry name" value="GroES-like_sf"/>
</dbReference>
<evidence type="ECO:0000259" key="2">
    <source>
        <dbReference type="SMART" id="SM00829"/>
    </source>
</evidence>
<dbReference type="InterPro" id="IPR036291">
    <property type="entry name" value="NAD(P)-bd_dom_sf"/>
</dbReference>
<dbReference type="Pfam" id="PF00107">
    <property type="entry name" value="ADH_zinc_N"/>
    <property type="match status" value="1"/>
</dbReference>
<dbReference type="FunFam" id="3.40.50.720:FF:000121">
    <property type="entry name" value="Prostaglandin reductase 2"/>
    <property type="match status" value="1"/>
</dbReference>
<dbReference type="CDD" id="cd05288">
    <property type="entry name" value="PGDH"/>
    <property type="match status" value="1"/>
</dbReference>